<dbReference type="PANTHER" id="PTHR15036">
    <property type="entry name" value="PIKACHURIN-LIKE PROTEIN"/>
    <property type="match status" value="1"/>
</dbReference>
<dbReference type="PANTHER" id="PTHR15036:SF49">
    <property type="entry name" value="AXOTACTIN"/>
    <property type="match status" value="1"/>
</dbReference>
<keyword evidence="4" id="KW-0812">Transmembrane</keyword>
<dbReference type="CDD" id="cd00110">
    <property type="entry name" value="LamG"/>
    <property type="match status" value="2"/>
</dbReference>
<accession>A0ABN8Q8I3</accession>
<sequence>MKRLCKVFILLCLASVAFEVYGQHIAFYGDDFVSFDLNTMPWFAHRSKIMVKHIINIHFMTVLPNGMLIYMGGWEEKSDFVMINLVHGKLRVTVNLGDNNPSQVGDLWIDNLADNTWYRALVTLDGRKLKVRIDKKNYLLKLKSEHTRLDIEGLTYIAGLTTGMANNLREYKPSPHFKGCIEAVSYSDRRIFPRENKNRKLLRRYTMHGSPKILASRSRCRRLELKTLSFGYPEAYLKFASSGRINLNVRFHFRTYLANQILVSKGNELGRFSFVRVLMVKGKVFLKVRTSPGGIVQPLYSKKQLNDGYWHDLSVVVNETLIKLAVDNEVPLVHFNPSLNQSVNEEEDLTMFIGFARKATMPSFIGCIYGLSVDGENIVFTKISPTSKSGALQNFCSLSSPCFPNPCLHRGKCIEARSGGFNCDCQSTFYRGRFCEKPIYRRTCQDYKDLGLSGDANCIVDLDAEGPLKPITVLCNVTQQGNAVTIVGHSKIGLQRVNATKIFFPKIGYFHSVRYPSPMKEIRALINRSERCLQYVGFKCFGSKLLQSAIGPYQVTLKGIKSYIAPENWPDPSSGNNNCSCRVNGTCALPEMSCYCDIGDETWREYAGYVTDKSALPITVVEFLESASQSYFTVGPLTCYGTSTNYANNSSENTTRELQHEAARFFKSLCFAVNPTTDANVQPRSSVPQLHRIPIFTRNQAKFSIGMTASVDSTGTLASTTVKATTKIQKSKEIPVHTSSLPTDFNEEVIQTVFGDGGLAEATASSTVLQFSTEKSNSDPPLNKSQTLGGSPNGKPTTDGQNLTFSWQLVVTVILLVVVSIMFVSLVVCCVKKRGISCKSAGFHCLTKAQKTDDHGFVEMRPGSQARKSESPDPRRSIAAGGYNVRAGIILYGLPSVPMTQRNLPASFWNQPSSDQTPQPPTSYPRHNNSLCLFQQNASEGTTYYSTGCRVTNDASHVSLGGTATNAASDTYAFSVSCAQLASGVVESFPPRYLQQGPQPLSDPSVPLLTQETDVDCNEMQTSFRFNPSYNDLLIQPKVKPQLPVVSGEPAR</sequence>
<evidence type="ECO:0000256" key="3">
    <source>
        <dbReference type="SAM" id="MobiDB-lite"/>
    </source>
</evidence>
<dbReference type="EMBL" id="CALNXI010001191">
    <property type="protein sequence ID" value="CAH3159465.1"/>
    <property type="molecule type" value="Genomic_DNA"/>
</dbReference>
<dbReference type="InterPro" id="IPR000742">
    <property type="entry name" value="EGF"/>
</dbReference>
<dbReference type="InterPro" id="IPR013320">
    <property type="entry name" value="ConA-like_dom_sf"/>
</dbReference>
<feature type="transmembrane region" description="Helical" evidence="4">
    <location>
        <begin position="805"/>
        <end position="831"/>
    </location>
</feature>
<dbReference type="SMART" id="SM00282">
    <property type="entry name" value="LamG"/>
    <property type="match status" value="2"/>
</dbReference>
<keyword evidence="9" id="KW-1185">Reference proteome</keyword>
<feature type="domain" description="Laminin G" evidence="6">
    <location>
        <begin position="226"/>
        <end position="396"/>
    </location>
</feature>
<feature type="compositionally biased region" description="Basic and acidic residues" evidence="3">
    <location>
        <begin position="867"/>
        <end position="876"/>
    </location>
</feature>
<gene>
    <name evidence="8" type="ORF">PEVE_00003205</name>
</gene>
<dbReference type="CDD" id="cd00053">
    <property type="entry name" value="EGF"/>
    <property type="match status" value="1"/>
</dbReference>
<evidence type="ECO:0000256" key="1">
    <source>
        <dbReference type="ARBA" id="ARBA00023157"/>
    </source>
</evidence>
<feature type="domain" description="EGF-like" evidence="7">
    <location>
        <begin position="398"/>
        <end position="436"/>
    </location>
</feature>
<organism evidence="8 9">
    <name type="scientific">Porites evermanni</name>
    <dbReference type="NCBI Taxonomy" id="104178"/>
    <lineage>
        <taxon>Eukaryota</taxon>
        <taxon>Metazoa</taxon>
        <taxon>Cnidaria</taxon>
        <taxon>Anthozoa</taxon>
        <taxon>Hexacorallia</taxon>
        <taxon>Scleractinia</taxon>
        <taxon>Fungiina</taxon>
        <taxon>Poritidae</taxon>
        <taxon>Porites</taxon>
    </lineage>
</organism>
<keyword evidence="1" id="KW-1015">Disulfide bond</keyword>
<dbReference type="SUPFAM" id="SSF49899">
    <property type="entry name" value="Concanavalin A-like lectins/glucanases"/>
    <property type="match status" value="2"/>
</dbReference>
<reference evidence="8 9" key="1">
    <citation type="submission" date="2022-05" db="EMBL/GenBank/DDBJ databases">
        <authorList>
            <consortium name="Genoscope - CEA"/>
            <person name="William W."/>
        </authorList>
    </citation>
    <scope>NUCLEOTIDE SEQUENCE [LARGE SCALE GENOMIC DNA]</scope>
</reference>
<name>A0ABN8Q8I3_9CNID</name>
<keyword evidence="4" id="KW-0472">Membrane</keyword>
<dbReference type="Pfam" id="PF15238">
    <property type="entry name" value="TEADIR3"/>
    <property type="match status" value="1"/>
</dbReference>
<dbReference type="Gene3D" id="2.60.120.200">
    <property type="match status" value="2"/>
</dbReference>
<keyword evidence="5" id="KW-0732">Signal</keyword>
<dbReference type="PROSITE" id="PS50025">
    <property type="entry name" value="LAM_G_DOMAIN"/>
    <property type="match status" value="2"/>
</dbReference>
<evidence type="ECO:0000256" key="5">
    <source>
        <dbReference type="SAM" id="SignalP"/>
    </source>
</evidence>
<keyword evidence="2" id="KW-0245">EGF-like domain</keyword>
<feature type="signal peptide" evidence="5">
    <location>
        <begin position="1"/>
        <end position="22"/>
    </location>
</feature>
<evidence type="ECO:0000259" key="7">
    <source>
        <dbReference type="PROSITE" id="PS50026"/>
    </source>
</evidence>
<keyword evidence="4" id="KW-1133">Transmembrane helix</keyword>
<dbReference type="InterPro" id="IPR053819">
    <property type="entry name" value="TEADIR3_omega_loop"/>
</dbReference>
<feature type="region of interest" description="Disordered" evidence="3">
    <location>
        <begin position="905"/>
        <end position="926"/>
    </location>
</feature>
<dbReference type="Gene3D" id="2.60.120.1000">
    <property type="match status" value="1"/>
</dbReference>
<feature type="chain" id="PRO_5046216473" evidence="5">
    <location>
        <begin position="23"/>
        <end position="1052"/>
    </location>
</feature>
<dbReference type="Proteomes" id="UP001159427">
    <property type="component" value="Unassembled WGS sequence"/>
</dbReference>
<dbReference type="SUPFAM" id="SSF57196">
    <property type="entry name" value="EGF/Laminin"/>
    <property type="match status" value="1"/>
</dbReference>
<dbReference type="Pfam" id="PF02210">
    <property type="entry name" value="Laminin_G_2"/>
    <property type="match status" value="2"/>
</dbReference>
<dbReference type="PROSITE" id="PS50026">
    <property type="entry name" value="EGF_3"/>
    <property type="match status" value="1"/>
</dbReference>
<dbReference type="Pfam" id="PF00008">
    <property type="entry name" value="EGF"/>
    <property type="match status" value="1"/>
</dbReference>
<comment type="caution">
    <text evidence="8">The sequence shown here is derived from an EMBL/GenBank/DDBJ whole genome shotgun (WGS) entry which is preliminary data.</text>
</comment>
<dbReference type="InterPro" id="IPR001791">
    <property type="entry name" value="Laminin_G"/>
</dbReference>
<feature type="region of interest" description="Disordered" evidence="3">
    <location>
        <begin position="770"/>
        <end position="799"/>
    </location>
</feature>
<evidence type="ECO:0000256" key="4">
    <source>
        <dbReference type="SAM" id="Phobius"/>
    </source>
</evidence>
<feature type="region of interest" description="Disordered" evidence="3">
    <location>
        <begin position="856"/>
        <end position="878"/>
    </location>
</feature>
<evidence type="ECO:0000256" key="2">
    <source>
        <dbReference type="PROSITE-ProRule" id="PRU00076"/>
    </source>
</evidence>
<comment type="caution">
    <text evidence="2">Lacks conserved residue(s) required for the propagation of feature annotation.</text>
</comment>
<evidence type="ECO:0000259" key="6">
    <source>
        <dbReference type="PROSITE" id="PS50025"/>
    </source>
</evidence>
<dbReference type="InterPro" id="IPR050372">
    <property type="entry name" value="Neurexin-related_CASP"/>
</dbReference>
<evidence type="ECO:0000313" key="8">
    <source>
        <dbReference type="EMBL" id="CAH3159465.1"/>
    </source>
</evidence>
<proteinExistence type="predicted"/>
<feature type="domain" description="Laminin G" evidence="6">
    <location>
        <begin position="24"/>
        <end position="220"/>
    </location>
</feature>
<evidence type="ECO:0000313" key="9">
    <source>
        <dbReference type="Proteomes" id="UP001159427"/>
    </source>
</evidence>
<protein>
    <submittedName>
        <fullName evidence="8">Uncharacterized protein</fullName>
    </submittedName>
</protein>
<dbReference type="Gene3D" id="2.10.25.10">
    <property type="entry name" value="Laminin"/>
    <property type="match status" value="1"/>
</dbReference>